<dbReference type="InterPro" id="IPR039426">
    <property type="entry name" value="TonB-dep_rcpt-like"/>
</dbReference>
<evidence type="ECO:0000259" key="14">
    <source>
        <dbReference type="Pfam" id="PF07715"/>
    </source>
</evidence>
<feature type="domain" description="TonB-dependent receptor plug" evidence="14">
    <location>
        <begin position="49"/>
        <end position="162"/>
    </location>
</feature>
<comment type="similarity">
    <text evidence="10 11">Belongs to the TonB-dependent receptor family.</text>
</comment>
<dbReference type="Proteomes" id="UP000184517">
    <property type="component" value="Unassembled WGS sequence"/>
</dbReference>
<evidence type="ECO:0000256" key="8">
    <source>
        <dbReference type="ARBA" id="ARBA00023136"/>
    </source>
</evidence>
<dbReference type="EMBL" id="FQVF01000013">
    <property type="protein sequence ID" value="SHF90797.1"/>
    <property type="molecule type" value="Genomic_DNA"/>
</dbReference>
<proteinExistence type="inferred from homology"/>
<dbReference type="PANTHER" id="PTHR30069:SF53">
    <property type="entry name" value="COLICIN I RECEPTOR-RELATED"/>
    <property type="match status" value="1"/>
</dbReference>
<evidence type="ECO:0000256" key="7">
    <source>
        <dbReference type="ARBA" id="ARBA00023077"/>
    </source>
</evidence>
<evidence type="ECO:0000256" key="3">
    <source>
        <dbReference type="ARBA" id="ARBA00022452"/>
    </source>
</evidence>
<keyword evidence="5 12" id="KW-0732">Signal</keyword>
<evidence type="ECO:0000256" key="2">
    <source>
        <dbReference type="ARBA" id="ARBA00022448"/>
    </source>
</evidence>
<evidence type="ECO:0000313" key="15">
    <source>
        <dbReference type="EMBL" id="SHF90797.1"/>
    </source>
</evidence>
<accession>A0A1M5FGV5</accession>
<evidence type="ECO:0000256" key="11">
    <source>
        <dbReference type="RuleBase" id="RU003357"/>
    </source>
</evidence>
<dbReference type="InterPro" id="IPR036942">
    <property type="entry name" value="Beta-barrel_TonB_sf"/>
</dbReference>
<name>A0A1M5FGV5_9GAMM</name>
<dbReference type="PANTHER" id="PTHR30069">
    <property type="entry name" value="TONB-DEPENDENT OUTER MEMBRANE RECEPTOR"/>
    <property type="match status" value="1"/>
</dbReference>
<dbReference type="InterPro" id="IPR000531">
    <property type="entry name" value="Beta-barrel_TonB"/>
</dbReference>
<evidence type="ECO:0000259" key="13">
    <source>
        <dbReference type="Pfam" id="PF00593"/>
    </source>
</evidence>
<keyword evidence="15" id="KW-0675">Receptor</keyword>
<keyword evidence="6" id="KW-0406">Ion transport</keyword>
<feature type="chain" id="PRO_5012974186" evidence="12">
    <location>
        <begin position="29"/>
        <end position="730"/>
    </location>
</feature>
<evidence type="ECO:0000256" key="4">
    <source>
        <dbReference type="ARBA" id="ARBA00022692"/>
    </source>
</evidence>
<keyword evidence="3 10" id="KW-1134">Transmembrane beta strand</keyword>
<comment type="subcellular location">
    <subcellularLocation>
        <location evidence="1 10">Cell outer membrane</location>
        <topology evidence="1 10">Multi-pass membrane protein</topology>
    </subcellularLocation>
</comment>
<keyword evidence="16" id="KW-1185">Reference proteome</keyword>
<dbReference type="RefSeq" id="WP_072840355.1">
    <property type="nucleotide sequence ID" value="NZ_FQVF01000013.1"/>
</dbReference>
<dbReference type="GO" id="GO:0044718">
    <property type="term" value="P:siderophore transmembrane transport"/>
    <property type="evidence" value="ECO:0007669"/>
    <property type="project" value="TreeGrafter"/>
</dbReference>
<evidence type="ECO:0000313" key="16">
    <source>
        <dbReference type="Proteomes" id="UP000184517"/>
    </source>
</evidence>
<organism evidence="15 16">
    <name type="scientific">Marinomonas polaris DSM 16579</name>
    <dbReference type="NCBI Taxonomy" id="1122206"/>
    <lineage>
        <taxon>Bacteria</taxon>
        <taxon>Pseudomonadati</taxon>
        <taxon>Pseudomonadota</taxon>
        <taxon>Gammaproteobacteria</taxon>
        <taxon>Oceanospirillales</taxon>
        <taxon>Oceanospirillaceae</taxon>
        <taxon>Marinomonas</taxon>
    </lineage>
</organism>
<dbReference type="Gene3D" id="2.40.170.20">
    <property type="entry name" value="TonB-dependent receptor, beta-barrel domain"/>
    <property type="match status" value="1"/>
</dbReference>
<dbReference type="STRING" id="1122206.SAMN02745753_02853"/>
<evidence type="ECO:0000256" key="12">
    <source>
        <dbReference type="SAM" id="SignalP"/>
    </source>
</evidence>
<reference evidence="16" key="1">
    <citation type="submission" date="2016-11" db="EMBL/GenBank/DDBJ databases">
        <authorList>
            <person name="Varghese N."/>
            <person name="Submissions S."/>
        </authorList>
    </citation>
    <scope>NUCLEOTIDE SEQUENCE [LARGE SCALE GENOMIC DNA]</scope>
    <source>
        <strain evidence="16">DSM 16579</strain>
    </source>
</reference>
<evidence type="ECO:0000256" key="9">
    <source>
        <dbReference type="ARBA" id="ARBA00023237"/>
    </source>
</evidence>
<keyword evidence="9 10" id="KW-0998">Cell outer membrane</keyword>
<feature type="domain" description="TonB-dependent receptor-like beta-barrel" evidence="13">
    <location>
        <begin position="253"/>
        <end position="681"/>
    </location>
</feature>
<dbReference type="InterPro" id="IPR037066">
    <property type="entry name" value="Plug_dom_sf"/>
</dbReference>
<dbReference type="GO" id="GO:0015344">
    <property type="term" value="F:siderophore uptake transmembrane transporter activity"/>
    <property type="evidence" value="ECO:0007669"/>
    <property type="project" value="TreeGrafter"/>
</dbReference>
<dbReference type="AlphaFoldDB" id="A0A1M5FGV5"/>
<dbReference type="InterPro" id="IPR012910">
    <property type="entry name" value="Plug_dom"/>
</dbReference>
<keyword evidence="7 11" id="KW-0798">TonB box</keyword>
<sequence length="730" mass="78788">MTPSTRHYKLTTLAALISATTYSATLLAEESTVDLDKLVVSASGYEQQISDAPASISVVTRADLETKQFRDLAEALADVEGVDVRGGTGKTGGLDISIRGMPSDYTLILIDGRRQNVAGSVTPNGFGAALTSFMPPISSIERIEVIRGPMSTLYGSDAIGGVVNIITRKIAAEPSGSIRIEMGLPEDSKWGASQKTDLYVTSPIIDNKLGVAVRGSIYNREASDWILAPGASKSGRNPAPAETQQYNIGALFTLTTNTNNDIWLDLDTAKTHYNNDDGRLGGRDATILENGSGTLPGYKDELSFNRDQVAVGHTRRFSDSKLETSLSVSKTETLGRTIPGKYADIGNAFTGFPNIIIGDDRLLETTNTILDTKYVNYSSDSHVITLGGQYWDAELKDGLIPNTLDQTMLAVFLEDEWSITDTVAMTLGGRYDDHDAFGGNFSPRVYLVWNSTDNLTLKGGINQGFRVPRLEQLSNGVSGVSGQGTNITIGNPNLEPEISTNTEIGVLFDNHRGTTASATLFHNQIKDRISSGGDCTVNAISSCSVNPTATYDINIDEAKTWGAELAANFELIKDWNLGLNYTWTDSEITEAGKKNGKLGNTPKHMANASLRWTANEKLNLWLRGEYRGDAQRFTGLSSNLTGNDKLAYEAAGNLKSYTVFNLGGAYKVSEALVVNASINNLLDKDFAKFETYTNTNGDVAYVGEYFQSGRSTTGGIIQGRTVMVAATYNF</sequence>
<feature type="signal peptide" evidence="12">
    <location>
        <begin position="1"/>
        <end position="28"/>
    </location>
</feature>
<dbReference type="CDD" id="cd01347">
    <property type="entry name" value="ligand_gated_channel"/>
    <property type="match status" value="1"/>
</dbReference>
<dbReference type="OrthoDB" id="9764669at2"/>
<evidence type="ECO:0000256" key="10">
    <source>
        <dbReference type="PROSITE-ProRule" id="PRU01360"/>
    </source>
</evidence>
<dbReference type="SUPFAM" id="SSF56935">
    <property type="entry name" value="Porins"/>
    <property type="match status" value="1"/>
</dbReference>
<dbReference type="GO" id="GO:0009279">
    <property type="term" value="C:cell outer membrane"/>
    <property type="evidence" value="ECO:0007669"/>
    <property type="project" value="UniProtKB-SubCell"/>
</dbReference>
<dbReference type="Gene3D" id="2.170.130.10">
    <property type="entry name" value="TonB-dependent receptor, plug domain"/>
    <property type="match status" value="1"/>
</dbReference>
<keyword evidence="8 10" id="KW-0472">Membrane</keyword>
<dbReference type="PROSITE" id="PS52016">
    <property type="entry name" value="TONB_DEPENDENT_REC_3"/>
    <property type="match status" value="1"/>
</dbReference>
<dbReference type="Pfam" id="PF07715">
    <property type="entry name" value="Plug"/>
    <property type="match status" value="1"/>
</dbReference>
<evidence type="ECO:0000256" key="5">
    <source>
        <dbReference type="ARBA" id="ARBA00022729"/>
    </source>
</evidence>
<evidence type="ECO:0000256" key="6">
    <source>
        <dbReference type="ARBA" id="ARBA00023065"/>
    </source>
</evidence>
<gene>
    <name evidence="15" type="ORF">SAMN02745753_02853</name>
</gene>
<evidence type="ECO:0000256" key="1">
    <source>
        <dbReference type="ARBA" id="ARBA00004571"/>
    </source>
</evidence>
<protein>
    <submittedName>
        <fullName evidence="15">Outer membrane receptor for ferrienterochelin and colicins</fullName>
    </submittedName>
</protein>
<dbReference type="Pfam" id="PF00593">
    <property type="entry name" value="TonB_dep_Rec_b-barrel"/>
    <property type="match status" value="1"/>
</dbReference>
<keyword evidence="4 10" id="KW-0812">Transmembrane</keyword>
<keyword evidence="2 10" id="KW-0813">Transport</keyword>